<comment type="caution">
    <text evidence="1">The sequence shown here is derived from an EMBL/GenBank/DDBJ whole genome shotgun (WGS) entry which is preliminary data.</text>
</comment>
<evidence type="ECO:0000313" key="1">
    <source>
        <dbReference type="EMBL" id="GAA0146953.1"/>
    </source>
</evidence>
<dbReference type="Proteomes" id="UP001454036">
    <property type="component" value="Unassembled WGS sequence"/>
</dbReference>
<protein>
    <recommendedName>
        <fullName evidence="3">DUF4219 domain-containing protein</fullName>
    </recommendedName>
</protein>
<organism evidence="1 2">
    <name type="scientific">Lithospermum erythrorhizon</name>
    <name type="common">Purple gromwell</name>
    <name type="synonym">Lithospermum officinale var. erythrorhizon</name>
    <dbReference type="NCBI Taxonomy" id="34254"/>
    <lineage>
        <taxon>Eukaryota</taxon>
        <taxon>Viridiplantae</taxon>
        <taxon>Streptophyta</taxon>
        <taxon>Embryophyta</taxon>
        <taxon>Tracheophyta</taxon>
        <taxon>Spermatophyta</taxon>
        <taxon>Magnoliopsida</taxon>
        <taxon>eudicotyledons</taxon>
        <taxon>Gunneridae</taxon>
        <taxon>Pentapetalae</taxon>
        <taxon>asterids</taxon>
        <taxon>lamiids</taxon>
        <taxon>Boraginales</taxon>
        <taxon>Boraginaceae</taxon>
        <taxon>Boraginoideae</taxon>
        <taxon>Lithospermeae</taxon>
        <taxon>Lithospermum</taxon>
    </lineage>
</organism>
<keyword evidence="2" id="KW-1185">Reference proteome</keyword>
<gene>
    <name evidence="1" type="ORF">LIER_06774</name>
</gene>
<proteinExistence type="predicted"/>
<dbReference type="AlphaFoldDB" id="A0AAV3P6Y9"/>
<evidence type="ECO:0000313" key="2">
    <source>
        <dbReference type="Proteomes" id="UP001454036"/>
    </source>
</evidence>
<dbReference type="EMBL" id="BAABME010001008">
    <property type="protein sequence ID" value="GAA0146953.1"/>
    <property type="molecule type" value="Genomic_DNA"/>
</dbReference>
<evidence type="ECO:0008006" key="3">
    <source>
        <dbReference type="Google" id="ProtNLM"/>
    </source>
</evidence>
<accession>A0AAV3P6Y9</accession>
<reference evidence="1 2" key="1">
    <citation type="submission" date="2024-01" db="EMBL/GenBank/DDBJ databases">
        <title>The complete chloroplast genome sequence of Lithospermum erythrorhizon: insights into the phylogenetic relationship among Boraginaceae species and the maternal lineages of purple gromwells.</title>
        <authorList>
            <person name="Okada T."/>
            <person name="Watanabe K."/>
        </authorList>
    </citation>
    <scope>NUCLEOTIDE SEQUENCE [LARGE SCALE GENOMIC DNA]</scope>
</reference>
<name>A0AAV3P6Y9_LITER</name>
<sequence length="95" mass="10913">MKESVQPHVPQFSGKNYNRWSIQMKVLFGFQELTDVVEAGFNDVTDPAASATLPQAQKDSLRENMKKDKKALYYRHQALDDATFEKISDAESFQR</sequence>